<dbReference type="PROSITE" id="PS51379">
    <property type="entry name" value="4FE4S_FER_2"/>
    <property type="match status" value="2"/>
</dbReference>
<comment type="cofactor">
    <cofactor evidence="1">
        <name>[4Fe-4S] cluster</name>
        <dbReference type="ChEBI" id="CHEBI:49883"/>
    </cofactor>
</comment>
<evidence type="ECO:0000256" key="3">
    <source>
        <dbReference type="ARBA" id="ARBA00022723"/>
    </source>
</evidence>
<reference evidence="8" key="1">
    <citation type="journal article" date="2020" name="mSystems">
        <title>Genome- and Community-Level Interaction Insights into Carbon Utilization and Element Cycling Functions of Hydrothermarchaeota in Hydrothermal Sediment.</title>
        <authorList>
            <person name="Zhou Z."/>
            <person name="Liu Y."/>
            <person name="Xu W."/>
            <person name="Pan J."/>
            <person name="Luo Z.H."/>
            <person name="Li M."/>
        </authorList>
    </citation>
    <scope>NUCLEOTIDE SEQUENCE [LARGE SCALE GENOMIC DNA]</scope>
    <source>
        <strain evidence="8">SpSt-70</strain>
    </source>
</reference>
<dbReference type="GO" id="GO:0051539">
    <property type="term" value="F:4 iron, 4 sulfur cluster binding"/>
    <property type="evidence" value="ECO:0007669"/>
    <property type="project" value="UniProtKB-KW"/>
</dbReference>
<feature type="domain" description="4Fe-4S ferredoxin-type" evidence="7">
    <location>
        <begin position="61"/>
        <end position="90"/>
    </location>
</feature>
<accession>A0A7C2H4Q4</accession>
<evidence type="ECO:0000256" key="5">
    <source>
        <dbReference type="ARBA" id="ARBA00023004"/>
    </source>
</evidence>
<keyword evidence="5" id="KW-0408">Iron</keyword>
<dbReference type="InterPro" id="IPR011898">
    <property type="entry name" value="PorD_KorD"/>
</dbReference>
<evidence type="ECO:0000256" key="2">
    <source>
        <dbReference type="ARBA" id="ARBA00022485"/>
    </source>
</evidence>
<dbReference type="InterPro" id="IPR017900">
    <property type="entry name" value="4Fe4S_Fe_S_CS"/>
</dbReference>
<dbReference type="Pfam" id="PF14697">
    <property type="entry name" value="Fer4_21"/>
    <property type="match status" value="1"/>
</dbReference>
<name>A0A7C2H4Q4_DICTH</name>
<protein>
    <submittedName>
        <fullName evidence="8">4Fe-4S dicluster domain-containing protein</fullName>
    </submittedName>
</protein>
<dbReference type="PANTHER" id="PTHR43724:SF1">
    <property type="entry name" value="PYRUVATE SYNTHASE SUBUNIT PORD"/>
    <property type="match status" value="1"/>
</dbReference>
<dbReference type="AlphaFoldDB" id="A0A7C2H4Q4"/>
<dbReference type="GO" id="GO:0046872">
    <property type="term" value="F:metal ion binding"/>
    <property type="evidence" value="ECO:0007669"/>
    <property type="project" value="UniProtKB-KW"/>
</dbReference>
<dbReference type="EMBL" id="DTDV01000001">
    <property type="protein sequence ID" value="HGK22876.1"/>
    <property type="molecule type" value="Genomic_DNA"/>
</dbReference>
<sequence length="92" mass="10517">MKLPGWKELVNIGPIVPAQTSKEYKTGDWRTFRPEIDYSKCTTCLFCWLFCPDSAVKFDGQKVYIDYDYCKGCGVCAAECPVKAITMKEEEK</sequence>
<dbReference type="PANTHER" id="PTHR43724">
    <property type="entry name" value="PYRUVATE SYNTHASE SUBUNIT PORD"/>
    <property type="match status" value="1"/>
</dbReference>
<feature type="domain" description="4Fe-4S ferredoxin-type" evidence="7">
    <location>
        <begin position="32"/>
        <end position="60"/>
    </location>
</feature>
<gene>
    <name evidence="8" type="ORF">ENU78_00245</name>
</gene>
<dbReference type="PROSITE" id="PS00198">
    <property type="entry name" value="4FE4S_FER_1"/>
    <property type="match status" value="1"/>
</dbReference>
<dbReference type="RefSeq" id="WP_012548703.1">
    <property type="nucleotide sequence ID" value="NZ_VTFL01000001.1"/>
</dbReference>
<dbReference type="Gene3D" id="3.30.70.20">
    <property type="match status" value="1"/>
</dbReference>
<proteinExistence type="predicted"/>
<organism evidence="8">
    <name type="scientific">Dictyoglomus thermophilum</name>
    <dbReference type="NCBI Taxonomy" id="14"/>
    <lineage>
        <taxon>Bacteria</taxon>
        <taxon>Pseudomonadati</taxon>
        <taxon>Dictyoglomota</taxon>
        <taxon>Dictyoglomia</taxon>
        <taxon>Dictyoglomales</taxon>
        <taxon>Dictyoglomaceae</taxon>
        <taxon>Dictyoglomus</taxon>
    </lineage>
</organism>
<evidence type="ECO:0000256" key="1">
    <source>
        <dbReference type="ARBA" id="ARBA00001966"/>
    </source>
</evidence>
<evidence type="ECO:0000256" key="4">
    <source>
        <dbReference type="ARBA" id="ARBA00022737"/>
    </source>
</evidence>
<dbReference type="NCBIfam" id="TIGR02179">
    <property type="entry name" value="PorD_KorD"/>
    <property type="match status" value="1"/>
</dbReference>
<evidence type="ECO:0000259" key="7">
    <source>
        <dbReference type="PROSITE" id="PS51379"/>
    </source>
</evidence>
<dbReference type="GO" id="GO:0016625">
    <property type="term" value="F:oxidoreductase activity, acting on the aldehyde or oxo group of donors, iron-sulfur protein as acceptor"/>
    <property type="evidence" value="ECO:0007669"/>
    <property type="project" value="InterPro"/>
</dbReference>
<keyword evidence="3" id="KW-0479">Metal-binding</keyword>
<dbReference type="InterPro" id="IPR017896">
    <property type="entry name" value="4Fe4S_Fe-S-bd"/>
</dbReference>
<comment type="caution">
    <text evidence="8">The sequence shown here is derived from an EMBL/GenBank/DDBJ whole genome shotgun (WGS) entry which is preliminary data.</text>
</comment>
<keyword evidence="6" id="KW-0411">Iron-sulfur</keyword>
<evidence type="ECO:0000256" key="6">
    <source>
        <dbReference type="ARBA" id="ARBA00023014"/>
    </source>
</evidence>
<dbReference type="OMA" id="GWKDIPI"/>
<keyword evidence="2" id="KW-0004">4Fe-4S</keyword>
<dbReference type="SUPFAM" id="SSF54862">
    <property type="entry name" value="4Fe-4S ferredoxins"/>
    <property type="match status" value="1"/>
</dbReference>
<evidence type="ECO:0000313" key="8">
    <source>
        <dbReference type="EMBL" id="HGK22876.1"/>
    </source>
</evidence>
<keyword evidence="4" id="KW-0677">Repeat</keyword>